<organism evidence="2">
    <name type="scientific">Wuchereria bancrofti</name>
    <dbReference type="NCBI Taxonomy" id="6293"/>
    <lineage>
        <taxon>Eukaryota</taxon>
        <taxon>Metazoa</taxon>
        <taxon>Ecdysozoa</taxon>
        <taxon>Nematoda</taxon>
        <taxon>Chromadorea</taxon>
        <taxon>Rhabditida</taxon>
        <taxon>Spirurina</taxon>
        <taxon>Spiruromorpha</taxon>
        <taxon>Filarioidea</taxon>
        <taxon>Onchocercidae</taxon>
        <taxon>Wuchereria</taxon>
    </lineage>
</organism>
<name>A0A1I8EDJ1_WUCBA</name>
<sequence>MPEEVGWIRVACEIVARCRNVVINDILERKRILLVLHIFHLQKYCTFWMLIGNAVTLALLYSSLRKCRVGSYLWMVVAMGIFHLKLLYAITCPVHSLLTKGFKATIYCDGEMRLPRFSLCKVRGQATMVLFALSAIWHCFTWPNPMGALQWNFSVRPQVNFKPQMSLVAKSHSAPQIRSTSCPDQITIIRSQSETTQCKMSGKVDLGVDIRLKNIILDPILTVYETIINSLSLASEIAANMLG</sequence>
<reference evidence="2" key="1">
    <citation type="submission" date="2016-11" db="UniProtKB">
        <authorList>
            <consortium name="WormBaseParasite"/>
        </authorList>
    </citation>
    <scope>IDENTIFICATION</scope>
    <source>
        <strain evidence="2">pt0022</strain>
    </source>
</reference>
<keyword evidence="1" id="KW-1133">Transmembrane helix</keyword>
<protein>
    <submittedName>
        <fullName evidence="2">Uncharacterized protein</fullName>
    </submittedName>
</protein>
<evidence type="ECO:0000313" key="2">
    <source>
        <dbReference type="WBParaSite" id="maker-PairedContig_1579-snap-gene-1.18-mRNA-1"/>
    </source>
</evidence>
<feature type="transmembrane region" description="Helical" evidence="1">
    <location>
        <begin position="41"/>
        <end position="60"/>
    </location>
</feature>
<proteinExistence type="predicted"/>
<dbReference type="WBParaSite" id="maker-PairedContig_1579-snap-gene-1.18-mRNA-1">
    <property type="protein sequence ID" value="maker-PairedContig_1579-snap-gene-1.18-mRNA-1"/>
    <property type="gene ID" value="maker-PairedContig_1579-snap-gene-1.18"/>
</dbReference>
<feature type="transmembrane region" description="Helical" evidence="1">
    <location>
        <begin position="72"/>
        <end position="90"/>
    </location>
</feature>
<keyword evidence="1" id="KW-0812">Transmembrane</keyword>
<dbReference type="AlphaFoldDB" id="A0A1I8EDJ1"/>
<evidence type="ECO:0000256" key="1">
    <source>
        <dbReference type="SAM" id="Phobius"/>
    </source>
</evidence>
<keyword evidence="1" id="KW-0472">Membrane</keyword>
<accession>A0A1I8EDJ1</accession>